<organism evidence="1 2">
    <name type="scientific">Aspergillus terreus</name>
    <dbReference type="NCBI Taxonomy" id="33178"/>
    <lineage>
        <taxon>Eukaryota</taxon>
        <taxon>Fungi</taxon>
        <taxon>Dikarya</taxon>
        <taxon>Ascomycota</taxon>
        <taxon>Pezizomycotina</taxon>
        <taxon>Eurotiomycetes</taxon>
        <taxon>Eurotiomycetidae</taxon>
        <taxon>Eurotiales</taxon>
        <taxon>Aspergillaceae</taxon>
        <taxon>Aspergillus</taxon>
        <taxon>Aspergillus subgen. Circumdati</taxon>
    </lineage>
</organism>
<dbReference type="VEuPathDB" id="FungiDB:ATEG_08282"/>
<dbReference type="PANTHER" id="PTHR21310">
    <property type="entry name" value="AMINOGLYCOSIDE PHOSPHOTRANSFERASE-RELATED-RELATED"/>
    <property type="match status" value="1"/>
</dbReference>
<dbReference type="EMBL" id="BLJY01000012">
    <property type="protein sequence ID" value="GFF20499.1"/>
    <property type="molecule type" value="Genomic_DNA"/>
</dbReference>
<dbReference type="SUPFAM" id="SSF56112">
    <property type="entry name" value="Protein kinase-like (PK-like)"/>
    <property type="match status" value="1"/>
</dbReference>
<reference evidence="1 2" key="1">
    <citation type="submission" date="2020-01" db="EMBL/GenBank/DDBJ databases">
        <title>Aspergillus terreus IFO 6365 whole genome shotgun sequence.</title>
        <authorList>
            <person name="Kanamasa S."/>
            <person name="Takahashi H."/>
        </authorList>
    </citation>
    <scope>NUCLEOTIDE SEQUENCE [LARGE SCALE GENOMIC DNA]</scope>
    <source>
        <strain evidence="1 2">IFO 6365</strain>
    </source>
</reference>
<evidence type="ECO:0000313" key="1">
    <source>
        <dbReference type="EMBL" id="GFF20499.1"/>
    </source>
</evidence>
<dbReference type="Proteomes" id="UP000452235">
    <property type="component" value="Unassembled WGS sequence"/>
</dbReference>
<dbReference type="PANTHER" id="PTHR21310:SF37">
    <property type="entry name" value="AMINOGLYCOSIDE PHOSPHOTRANSFERASE DOMAIN-CONTAINING PROTEIN"/>
    <property type="match status" value="1"/>
</dbReference>
<name>A0A5M3ZB28_ASPTE</name>
<dbReference type="AlphaFoldDB" id="A0A5M3ZB28"/>
<evidence type="ECO:0000313" key="2">
    <source>
        <dbReference type="Proteomes" id="UP000452235"/>
    </source>
</evidence>
<protein>
    <submittedName>
        <fullName evidence="1">Uncharacterized protein</fullName>
    </submittedName>
</protein>
<proteinExistence type="predicted"/>
<dbReference type="InterPro" id="IPR011009">
    <property type="entry name" value="Kinase-like_dom_sf"/>
</dbReference>
<gene>
    <name evidence="1" type="ORF">ATEIFO6365_0012025500</name>
</gene>
<dbReference type="InterPro" id="IPR051678">
    <property type="entry name" value="AGP_Transferase"/>
</dbReference>
<keyword evidence="2" id="KW-1185">Reference proteome</keyword>
<dbReference type="OrthoDB" id="3645574at2759"/>
<accession>A0A5M3ZB28</accession>
<sequence length="511" mass="59464">MLNSRRLLNGDITYSAAKGCESNILHELGYWDQKTRYFNHLYKNRELVQEIVVHHLNLPSADACTIADPQEWRHGSFNLCIPIDVRGHAAAQRVMIRFPLPYRVGEKTNPGNADEKIRCEAGTYAWLQENCPDIPIPALYGFGLSSGKKFTVCDNLPFFTRMLFYIRRRFRRWLGRPLPSRYVPHPSRKPSPDGVSYLLMEYIHGNMLSESWEAGRTDAHRRSNLFHGLSRIMLAAARIPLPRIGSFTIDEHGFLQLNNRPLTLEIHDLENQKIPVDIPRDLTYATADTYIHDVLAFHENRLRAQPNAVHDVEDCLYQMSALTAMRTVYPVMFRRELRAGPFYLSFTDLHQSNIFVDEEWNVKCLVDLEWTCSRPVELIHPPYWLANQPIDGIDVDEYQNVHEEFVNALAEEENKGVCGIVKDGSVPLHTTLRQGWERGTFWYALALDSPLGLFKLFYDYIQPRFAEEHLDDPAFFRIIMAYWEVDAMKFVQGKVKDREKYEKRLRKAFQI</sequence>
<comment type="caution">
    <text evidence="1">The sequence shown here is derived from an EMBL/GenBank/DDBJ whole genome shotgun (WGS) entry which is preliminary data.</text>
</comment>